<dbReference type="InterPro" id="IPR004101">
    <property type="entry name" value="Mur_ligase_C"/>
</dbReference>
<name>A0A9D9H4N0_9LACO</name>
<dbReference type="SUPFAM" id="SSF63418">
    <property type="entry name" value="MurE/MurF N-terminal domain"/>
    <property type="match status" value="1"/>
</dbReference>
<reference evidence="6" key="2">
    <citation type="journal article" date="2021" name="PeerJ">
        <title>Extensive microbial diversity within the chicken gut microbiome revealed by metagenomics and culture.</title>
        <authorList>
            <person name="Gilroy R."/>
            <person name="Ravi A."/>
            <person name="Getino M."/>
            <person name="Pursley I."/>
            <person name="Horton D.L."/>
            <person name="Alikhan N.F."/>
            <person name="Baker D."/>
            <person name="Gharbi K."/>
            <person name="Hall N."/>
            <person name="Watson M."/>
            <person name="Adriaenssens E.M."/>
            <person name="Foster-Nyarko E."/>
            <person name="Jarju S."/>
            <person name="Secka A."/>
            <person name="Antonio M."/>
            <person name="Oren A."/>
            <person name="Chaudhuri R.R."/>
            <person name="La Ragione R."/>
            <person name="Hildebrand F."/>
            <person name="Pallen M.J."/>
        </authorList>
    </citation>
    <scope>NUCLEOTIDE SEQUENCE</scope>
    <source>
        <strain evidence="6">C6-149</strain>
    </source>
</reference>
<protein>
    <submittedName>
        <fullName evidence="6">UDP-N-acetylmuramoyl-L-alanyl-D-glutamate--2, 6-diaminopimelate ligase</fullName>
        <ecNumber evidence="6">6.3.2.13</ecNumber>
    </submittedName>
</protein>
<dbReference type="NCBIfam" id="NF001130">
    <property type="entry name" value="PRK00139.2-4"/>
    <property type="match status" value="1"/>
</dbReference>
<evidence type="ECO:0000259" key="4">
    <source>
        <dbReference type="Pfam" id="PF02875"/>
    </source>
</evidence>
<comment type="caution">
    <text evidence="6">The sequence shown here is derived from an EMBL/GenBank/DDBJ whole genome shotgun (WGS) entry which is preliminary data.</text>
</comment>
<dbReference type="GO" id="GO:0009252">
    <property type="term" value="P:peptidoglycan biosynthetic process"/>
    <property type="evidence" value="ECO:0007669"/>
    <property type="project" value="UniProtKB-KW"/>
</dbReference>
<dbReference type="AlphaFoldDB" id="A0A9D9H4N0"/>
<keyword evidence="6" id="KW-0436">Ligase</keyword>
<comment type="pathway">
    <text evidence="1 3">Cell wall biogenesis; peptidoglycan biosynthesis.</text>
</comment>
<keyword evidence="3" id="KW-0131">Cell cycle</keyword>
<dbReference type="NCBIfam" id="TIGR01085">
    <property type="entry name" value="murE"/>
    <property type="match status" value="1"/>
</dbReference>
<dbReference type="Gene3D" id="3.40.1190.10">
    <property type="entry name" value="Mur-like, catalytic domain"/>
    <property type="match status" value="1"/>
</dbReference>
<keyword evidence="3" id="KW-0573">Peptidoglycan synthesis</keyword>
<proteinExistence type="inferred from homology"/>
<organism evidence="6 7">
    <name type="scientific">Candidatus Gallilactobacillus intestinavium</name>
    <dbReference type="NCBI Taxonomy" id="2840838"/>
    <lineage>
        <taxon>Bacteria</taxon>
        <taxon>Bacillati</taxon>
        <taxon>Bacillota</taxon>
        <taxon>Bacilli</taxon>
        <taxon>Lactobacillales</taxon>
        <taxon>Lactobacillaceae</taxon>
        <taxon>Lactobacillaceae incertae sedis</taxon>
        <taxon>Candidatus Gallilactobacillus</taxon>
    </lineage>
</organism>
<keyword evidence="3" id="KW-0132">Cell division</keyword>
<feature type="domain" description="Mur ligase C-terminal" evidence="4">
    <location>
        <begin position="360"/>
        <end position="490"/>
    </location>
</feature>
<dbReference type="SUPFAM" id="SSF53623">
    <property type="entry name" value="MurD-like peptide ligases, catalytic domain"/>
    <property type="match status" value="1"/>
</dbReference>
<comment type="similarity">
    <text evidence="2">Belongs to the MurCDEF family. MurE subfamily.</text>
</comment>
<dbReference type="GO" id="GO:0005737">
    <property type="term" value="C:cytoplasm"/>
    <property type="evidence" value="ECO:0007669"/>
    <property type="project" value="UniProtKB-SubCell"/>
</dbReference>
<dbReference type="Gene3D" id="3.40.1390.10">
    <property type="entry name" value="MurE/MurF, N-terminal domain"/>
    <property type="match status" value="1"/>
</dbReference>
<evidence type="ECO:0000313" key="6">
    <source>
        <dbReference type="EMBL" id="MBO8440925.1"/>
    </source>
</evidence>
<gene>
    <name evidence="6" type="ORF">IAA89_00525</name>
</gene>
<dbReference type="InterPro" id="IPR036615">
    <property type="entry name" value="Mur_ligase_C_dom_sf"/>
</dbReference>
<dbReference type="Pfam" id="PF08245">
    <property type="entry name" value="Mur_ligase_M"/>
    <property type="match status" value="1"/>
</dbReference>
<comment type="subcellular location">
    <subcellularLocation>
        <location evidence="3">Cytoplasm</location>
    </subcellularLocation>
</comment>
<evidence type="ECO:0000256" key="1">
    <source>
        <dbReference type="ARBA" id="ARBA00004752"/>
    </source>
</evidence>
<keyword evidence="3" id="KW-0133">Cell shape</keyword>
<dbReference type="GO" id="GO:0005524">
    <property type="term" value="F:ATP binding"/>
    <property type="evidence" value="ECO:0007669"/>
    <property type="project" value="InterPro"/>
</dbReference>
<dbReference type="GO" id="GO:0008765">
    <property type="term" value="F:UDP-N-acetylmuramoylalanyl-D-glutamate-2,6-diaminopimelate ligase activity"/>
    <property type="evidence" value="ECO:0007669"/>
    <property type="project" value="UniProtKB-EC"/>
</dbReference>
<dbReference type="InterPro" id="IPR036565">
    <property type="entry name" value="Mur-like_cat_sf"/>
</dbReference>
<feature type="domain" description="Mur ligase central" evidence="5">
    <location>
        <begin position="117"/>
        <end position="338"/>
    </location>
</feature>
<dbReference type="EC" id="6.3.2.13" evidence="6"/>
<dbReference type="InterPro" id="IPR005761">
    <property type="entry name" value="UDP-N-AcMur-Glu-dNH2Pim_ligase"/>
</dbReference>
<dbReference type="PANTHER" id="PTHR23135">
    <property type="entry name" value="MUR LIGASE FAMILY MEMBER"/>
    <property type="match status" value="1"/>
</dbReference>
<dbReference type="Pfam" id="PF02875">
    <property type="entry name" value="Mur_ligase_C"/>
    <property type="match status" value="1"/>
</dbReference>
<dbReference type="InterPro" id="IPR013221">
    <property type="entry name" value="Mur_ligase_cen"/>
</dbReference>
<dbReference type="GO" id="GO:0008360">
    <property type="term" value="P:regulation of cell shape"/>
    <property type="evidence" value="ECO:0007669"/>
    <property type="project" value="UniProtKB-KW"/>
</dbReference>
<evidence type="ECO:0000313" key="7">
    <source>
        <dbReference type="Proteomes" id="UP000823614"/>
    </source>
</evidence>
<keyword evidence="3" id="KW-0961">Cell wall biogenesis/degradation</keyword>
<evidence type="ECO:0000256" key="3">
    <source>
        <dbReference type="RuleBase" id="RU004135"/>
    </source>
</evidence>
<dbReference type="EMBL" id="JADIMP010000010">
    <property type="protein sequence ID" value="MBO8440925.1"/>
    <property type="molecule type" value="Genomic_DNA"/>
</dbReference>
<dbReference type="Gene3D" id="3.90.190.20">
    <property type="entry name" value="Mur ligase, C-terminal domain"/>
    <property type="match status" value="1"/>
</dbReference>
<evidence type="ECO:0000259" key="5">
    <source>
        <dbReference type="Pfam" id="PF08245"/>
    </source>
</evidence>
<evidence type="ECO:0000256" key="2">
    <source>
        <dbReference type="ARBA" id="ARBA00005898"/>
    </source>
</evidence>
<dbReference type="SUPFAM" id="SSF53244">
    <property type="entry name" value="MurD-like peptide ligases, peptide-binding domain"/>
    <property type="match status" value="1"/>
</dbReference>
<dbReference type="GO" id="GO:0071555">
    <property type="term" value="P:cell wall organization"/>
    <property type="evidence" value="ECO:0007669"/>
    <property type="project" value="UniProtKB-KW"/>
</dbReference>
<dbReference type="GO" id="GO:0051301">
    <property type="term" value="P:cell division"/>
    <property type="evidence" value="ECO:0007669"/>
    <property type="project" value="UniProtKB-KW"/>
</dbReference>
<dbReference type="InterPro" id="IPR035911">
    <property type="entry name" value="MurE/MurF_N"/>
</dbReference>
<dbReference type="PANTHER" id="PTHR23135:SF4">
    <property type="entry name" value="UDP-N-ACETYLMURAMOYL-L-ALANYL-D-GLUTAMATE--2,6-DIAMINOPIMELATE LIGASE MURE HOMOLOG, CHLOROPLASTIC"/>
    <property type="match status" value="1"/>
</dbReference>
<reference evidence="6" key="1">
    <citation type="submission" date="2020-10" db="EMBL/GenBank/DDBJ databases">
        <authorList>
            <person name="Gilroy R."/>
        </authorList>
    </citation>
    <scope>NUCLEOTIDE SEQUENCE</scope>
    <source>
        <strain evidence="6">C6-149</strain>
    </source>
</reference>
<accession>A0A9D9H4N0</accession>
<dbReference type="Proteomes" id="UP000823614">
    <property type="component" value="Unassembled WGS sequence"/>
</dbReference>
<sequence>MNKLTLSAINVLTILREHNLLIKTLNFKKTDNYETIAYNSKEDLHSGLFFCKGDNFKKEYLKAAIDNGCIGYVSEKEYSVNESVSGIIVKSVSKAMALLSAAFYNYPQNDLYIIATTGTKGKTTTTYFLHSILDNFSHKKTAMFSTIDRVLGPNKNQRFKSDLTTPESLDLYHDMYKAVSFGMHYLVMEVSSQAYKRNRVFGLKYDLGIFLNIFPDHIGENEHPNYEDYLHCKMQLLINSKKCLINAQTNNFKEIYLAACGTHQKQDIYLFSSKDFMDQSAYKIDFTYQNQVDNLAGASFLLNDNRNGSISRLFDNERYSILLPGNYNEENATAAIIATKLLSVDFDIISESIKKTTIPGRFEFLNTKNHGSIFIDYAHNYIAVKSVLSFLKQQKKYKNSKVIIVVGSTGNKGVSRREGFGKAINEEADVAYLTSDDPGFEDPLDIAKEIDSFINHDKVEVHIELNRQKAIKLAIENSHVGDLVVLAAKGEDPYQKINGVNVPYPTDMVVAKNVISKLEE</sequence>